<dbReference type="GO" id="GO:0005524">
    <property type="term" value="F:ATP binding"/>
    <property type="evidence" value="ECO:0007669"/>
    <property type="project" value="UniProtKB-KW"/>
</dbReference>
<dbReference type="HAMAP" id="MF_01609">
    <property type="entry name" value="Glu_cys_ligase_2"/>
    <property type="match status" value="1"/>
</dbReference>
<dbReference type="RefSeq" id="WP_157168686.1">
    <property type="nucleotide sequence ID" value="NZ_WPNZ01000024.1"/>
</dbReference>
<organism evidence="6 7">
    <name type="scientific">Streptomyces typhae</name>
    <dbReference type="NCBI Taxonomy" id="2681492"/>
    <lineage>
        <taxon>Bacteria</taxon>
        <taxon>Bacillati</taxon>
        <taxon>Actinomycetota</taxon>
        <taxon>Actinomycetes</taxon>
        <taxon>Kitasatosporales</taxon>
        <taxon>Streptomycetaceae</taxon>
        <taxon>Streptomyces</taxon>
    </lineage>
</organism>
<dbReference type="NCBIfam" id="TIGR02050">
    <property type="entry name" value="gshA_cyan_rel"/>
    <property type="match status" value="1"/>
</dbReference>
<reference evidence="6 7" key="1">
    <citation type="submission" date="2019-11" db="EMBL/GenBank/DDBJ databases">
        <title>Streptomyces typhae sp. nov., a novel endophytic actinomycete isolated from the root of cattail pollen (Typha angustifolia L.).</title>
        <authorList>
            <person name="Peng C."/>
        </authorList>
    </citation>
    <scope>NUCLEOTIDE SEQUENCE [LARGE SCALE GENOMIC DNA]</scope>
    <source>
        <strain evidence="7">p1417</strain>
    </source>
</reference>
<comment type="caution">
    <text evidence="6">The sequence shown here is derived from an EMBL/GenBank/DDBJ whole genome shotgun (WGS) entry which is preliminary data.</text>
</comment>
<dbReference type="Pfam" id="PF04107">
    <property type="entry name" value="GCS2"/>
    <property type="match status" value="1"/>
</dbReference>
<comment type="catalytic activity">
    <reaction evidence="4 5">
        <text>L-cysteine + L-glutamate + ATP = gamma-L-glutamyl-L-cysteine + ADP + phosphate + H(+)</text>
        <dbReference type="Rhea" id="RHEA:13285"/>
        <dbReference type="ChEBI" id="CHEBI:15378"/>
        <dbReference type="ChEBI" id="CHEBI:29985"/>
        <dbReference type="ChEBI" id="CHEBI:30616"/>
        <dbReference type="ChEBI" id="CHEBI:35235"/>
        <dbReference type="ChEBI" id="CHEBI:43474"/>
        <dbReference type="ChEBI" id="CHEBI:58173"/>
        <dbReference type="ChEBI" id="CHEBI:456216"/>
        <dbReference type="EC" id="6.3.2.2"/>
    </reaction>
</comment>
<dbReference type="Proteomes" id="UP000483802">
    <property type="component" value="Unassembled WGS sequence"/>
</dbReference>
<comment type="function">
    <text evidence="5">ATP-dependent carboxylate-amine ligase which exhibits weak glutamate--cysteine ligase activity.</text>
</comment>
<evidence type="ECO:0000313" key="6">
    <source>
        <dbReference type="EMBL" id="MVO89439.1"/>
    </source>
</evidence>
<dbReference type="EC" id="6.3.2.2" evidence="5"/>
<dbReference type="InterPro" id="IPR050141">
    <property type="entry name" value="GCL_type2/YbdK_subfam"/>
</dbReference>
<name>A0A6L6X7R7_9ACTN</name>
<evidence type="ECO:0000256" key="5">
    <source>
        <dbReference type="HAMAP-Rule" id="MF_01609"/>
    </source>
</evidence>
<keyword evidence="2 5" id="KW-0547">Nucleotide-binding</keyword>
<accession>A0A6L6X7R7</accession>
<dbReference type="InterPro" id="IPR011793">
    <property type="entry name" value="YbdK"/>
</dbReference>
<dbReference type="GO" id="GO:0042398">
    <property type="term" value="P:modified amino acid biosynthetic process"/>
    <property type="evidence" value="ECO:0007669"/>
    <property type="project" value="InterPro"/>
</dbReference>
<evidence type="ECO:0000256" key="2">
    <source>
        <dbReference type="ARBA" id="ARBA00022741"/>
    </source>
</evidence>
<dbReference type="Gene3D" id="3.30.590.20">
    <property type="match status" value="1"/>
</dbReference>
<dbReference type="GO" id="GO:0004357">
    <property type="term" value="F:glutamate-cysteine ligase activity"/>
    <property type="evidence" value="ECO:0007669"/>
    <property type="project" value="UniProtKB-EC"/>
</dbReference>
<dbReference type="NCBIfam" id="NF010041">
    <property type="entry name" value="PRK13517.1-1"/>
    <property type="match status" value="1"/>
</dbReference>
<dbReference type="PANTHER" id="PTHR36510:SF1">
    <property type="entry name" value="GLUTAMATE--CYSTEINE LIGASE 2-RELATED"/>
    <property type="match status" value="1"/>
</dbReference>
<sequence>MASISGTGMTLGVEEEFFLVDPDSGAVAAAGPRVLRRARQVLGDLVSGEFTDYQVEGKTPPCGTAAEIEGQLLRIRAGLALAAREEGLRIAASGTPVIDPGGPLPVRADPRHRAGTRTYRAMVDDFALSALHVHVHLPDREHAVLVGNHLRPWLPLLVALSASSPFWRHRDTGYASWRSIVAAQWPQAGPPPYLAGADAYDALAAALHETGATVDEGTLFWDVRPSAHLPTIEIRVMDATTEPRAAAALAALVRAMVHTAHARVRRGDPGAPLCDSLLRAAYWRAARDGFSGHLPHPDTGHLVPAAGLARELAHRLRPALEGYGEWATVVAALDRMTAHGGGAERQRAAYSRRHSLHDVVDHLCRLTVPARTTTGRTAL</sequence>
<keyword evidence="3 5" id="KW-0067">ATP-binding</keyword>
<dbReference type="InterPro" id="IPR006336">
    <property type="entry name" value="GCS2"/>
</dbReference>
<keyword evidence="1 5" id="KW-0436">Ligase</keyword>
<comment type="similarity">
    <text evidence="5">Belongs to the glutamate--cysteine ligase type 2 family. YbdK subfamily.</text>
</comment>
<evidence type="ECO:0000313" key="7">
    <source>
        <dbReference type="Proteomes" id="UP000483802"/>
    </source>
</evidence>
<evidence type="ECO:0000256" key="3">
    <source>
        <dbReference type="ARBA" id="ARBA00022840"/>
    </source>
</evidence>
<dbReference type="SUPFAM" id="SSF55931">
    <property type="entry name" value="Glutamine synthetase/guanido kinase"/>
    <property type="match status" value="1"/>
</dbReference>
<dbReference type="AlphaFoldDB" id="A0A6L6X7R7"/>
<dbReference type="EMBL" id="WPNZ01000024">
    <property type="protein sequence ID" value="MVO89439.1"/>
    <property type="molecule type" value="Genomic_DNA"/>
</dbReference>
<evidence type="ECO:0000256" key="1">
    <source>
        <dbReference type="ARBA" id="ARBA00022598"/>
    </source>
</evidence>
<gene>
    <name evidence="6" type="ORF">GPA10_32985</name>
</gene>
<keyword evidence="7" id="KW-1185">Reference proteome</keyword>
<evidence type="ECO:0000256" key="4">
    <source>
        <dbReference type="ARBA" id="ARBA00048819"/>
    </source>
</evidence>
<dbReference type="InterPro" id="IPR014746">
    <property type="entry name" value="Gln_synth/guanido_kin_cat_dom"/>
</dbReference>
<protein>
    <recommendedName>
        <fullName evidence="5">Putative glutamate--cysteine ligase 2</fullName>
        <ecNumber evidence="5">6.3.2.2</ecNumber>
    </recommendedName>
    <alternativeName>
        <fullName evidence="5">Gamma-glutamylcysteine synthetase 2</fullName>
        <shortName evidence="5">GCS 2</shortName>
        <shortName evidence="5">Gamma-GCS 2</shortName>
    </alternativeName>
</protein>
<proteinExistence type="inferred from homology"/>
<dbReference type="PANTHER" id="PTHR36510">
    <property type="entry name" value="GLUTAMATE--CYSTEINE LIGASE 2-RELATED"/>
    <property type="match status" value="1"/>
</dbReference>